<organism evidence="1 2">
    <name type="scientific">Naganishia cerealis</name>
    <dbReference type="NCBI Taxonomy" id="610337"/>
    <lineage>
        <taxon>Eukaryota</taxon>
        <taxon>Fungi</taxon>
        <taxon>Dikarya</taxon>
        <taxon>Basidiomycota</taxon>
        <taxon>Agaricomycotina</taxon>
        <taxon>Tremellomycetes</taxon>
        <taxon>Filobasidiales</taxon>
        <taxon>Filobasidiaceae</taxon>
        <taxon>Naganishia</taxon>
    </lineage>
</organism>
<proteinExistence type="predicted"/>
<comment type="caution">
    <text evidence="1">The sequence shown here is derived from an EMBL/GenBank/DDBJ whole genome shotgun (WGS) entry which is preliminary data.</text>
</comment>
<protein>
    <submittedName>
        <fullName evidence="1">Uncharacterized protein</fullName>
    </submittedName>
</protein>
<accession>A0ACC2WAJ6</accession>
<keyword evidence="2" id="KW-1185">Reference proteome</keyword>
<reference evidence="1" key="1">
    <citation type="submission" date="2023-04" db="EMBL/GenBank/DDBJ databases">
        <title>Draft Genome sequencing of Naganishia species isolated from polar environments using Oxford Nanopore Technology.</title>
        <authorList>
            <person name="Leo P."/>
            <person name="Venkateswaran K."/>
        </authorList>
    </citation>
    <scope>NUCLEOTIDE SEQUENCE</scope>
    <source>
        <strain evidence="1">MNA-CCFEE 5261</strain>
    </source>
</reference>
<evidence type="ECO:0000313" key="2">
    <source>
        <dbReference type="Proteomes" id="UP001241377"/>
    </source>
</evidence>
<evidence type="ECO:0000313" key="1">
    <source>
        <dbReference type="EMBL" id="KAJ9108091.1"/>
    </source>
</evidence>
<dbReference type="Proteomes" id="UP001241377">
    <property type="component" value="Unassembled WGS sequence"/>
</dbReference>
<sequence>MLINPKIKQESLAWKTWTSGKLGTTGQDLAEDSHNDSRVIEDDNDTFEVIDLAPQSASATTILEQARSDAQASSSGLEFARKKTILCSKTLEDVLPAMPLFQADVFFEELVQQRLACGQTKSQDASRAEEDSWSIGDVLLYGEAVTNSDGKLGVRIKWPNDIYAEAEGIAGSTIGKGIKGRAKLGGILVNSSFVDGRWKVIVGCGINVLNELPTTSLSQLHRVKARRTNVDPDQVEGETEQVSMEKALAGILVSFEGFWNTFLEGMGFENLLDEYLGRWLHT</sequence>
<gene>
    <name evidence="1" type="ORF">QFC19_002556</name>
</gene>
<name>A0ACC2WAJ6_9TREE</name>
<dbReference type="EMBL" id="JASBWR010000022">
    <property type="protein sequence ID" value="KAJ9108091.1"/>
    <property type="molecule type" value="Genomic_DNA"/>
</dbReference>